<dbReference type="Pfam" id="PF02463">
    <property type="entry name" value="SMC_N"/>
    <property type="match status" value="1"/>
</dbReference>
<dbReference type="GO" id="GO:0005634">
    <property type="term" value="C:nucleus"/>
    <property type="evidence" value="ECO:0007669"/>
    <property type="project" value="UniProtKB-SubCell"/>
</dbReference>
<dbReference type="Gene3D" id="1.20.1060.20">
    <property type="match status" value="1"/>
</dbReference>
<keyword evidence="7" id="KW-0067">ATP-binding</keyword>
<feature type="coiled-coil region" evidence="12">
    <location>
        <begin position="921"/>
        <end position="1004"/>
    </location>
</feature>
<keyword evidence="8 12" id="KW-0175">Coiled coil</keyword>
<dbReference type="SMART" id="SM00968">
    <property type="entry name" value="SMC_hinge"/>
    <property type="match status" value="1"/>
</dbReference>
<comment type="similarity">
    <text evidence="2">Belongs to the SMC family. SMC4 subfamily.</text>
</comment>
<organism evidence="15">
    <name type="scientific">Arion vulgaris</name>
    <dbReference type="NCBI Taxonomy" id="1028688"/>
    <lineage>
        <taxon>Eukaryota</taxon>
        <taxon>Metazoa</taxon>
        <taxon>Spiralia</taxon>
        <taxon>Lophotrochozoa</taxon>
        <taxon>Mollusca</taxon>
        <taxon>Gastropoda</taxon>
        <taxon>Heterobranchia</taxon>
        <taxon>Euthyneura</taxon>
        <taxon>Panpulmonata</taxon>
        <taxon>Eupulmonata</taxon>
        <taxon>Stylommatophora</taxon>
        <taxon>Helicina</taxon>
        <taxon>Arionoidea</taxon>
        <taxon>Arionidae</taxon>
        <taxon>Arion</taxon>
    </lineage>
</organism>
<gene>
    <name evidence="15" type="primary">ORF152329</name>
</gene>
<dbReference type="PANTHER" id="PTHR18937:SF172">
    <property type="entry name" value="STRUCTURAL MAINTENANCE OF CHROMOSOMES PROTEIN"/>
    <property type="match status" value="1"/>
</dbReference>
<name>A0A0B7B1I5_9EUPU</name>
<reference evidence="15" key="1">
    <citation type="submission" date="2014-12" db="EMBL/GenBank/DDBJ databases">
        <title>Insight into the proteome of Arion vulgaris.</title>
        <authorList>
            <person name="Aradska J."/>
            <person name="Bulat T."/>
            <person name="Smidak R."/>
            <person name="Sarate P."/>
            <person name="Gangsoo J."/>
            <person name="Sialana F."/>
            <person name="Bilban M."/>
            <person name="Lubec G."/>
        </authorList>
    </citation>
    <scope>NUCLEOTIDE SEQUENCE</scope>
    <source>
        <tissue evidence="15">Skin</tissue>
    </source>
</reference>
<feature type="coiled-coil region" evidence="12">
    <location>
        <begin position="335"/>
        <end position="590"/>
    </location>
</feature>
<evidence type="ECO:0000256" key="10">
    <source>
        <dbReference type="ARBA" id="ARBA00023242"/>
    </source>
</evidence>
<proteinExistence type="inferred from homology"/>
<dbReference type="InterPro" id="IPR010935">
    <property type="entry name" value="SMC_hinge"/>
</dbReference>
<evidence type="ECO:0000256" key="3">
    <source>
        <dbReference type="ARBA" id="ARBA00018693"/>
    </source>
</evidence>
<dbReference type="FunFam" id="3.30.70.1620:FF:000003">
    <property type="entry name" value="Structural maintenance of chromosomes 4"/>
    <property type="match status" value="1"/>
</dbReference>
<dbReference type="GO" id="GO:0016887">
    <property type="term" value="F:ATP hydrolysis activity"/>
    <property type="evidence" value="ECO:0007669"/>
    <property type="project" value="InterPro"/>
</dbReference>
<dbReference type="InterPro" id="IPR003395">
    <property type="entry name" value="RecF/RecN/SMC_N"/>
</dbReference>
<dbReference type="PIRSF" id="PIRSF005719">
    <property type="entry name" value="SMC"/>
    <property type="match status" value="1"/>
</dbReference>
<feature type="coiled-coil region" evidence="12">
    <location>
        <begin position="805"/>
        <end position="884"/>
    </location>
</feature>
<evidence type="ECO:0000256" key="4">
    <source>
        <dbReference type="ARBA" id="ARBA00022618"/>
    </source>
</evidence>
<evidence type="ECO:0000256" key="12">
    <source>
        <dbReference type="SAM" id="Coils"/>
    </source>
</evidence>
<evidence type="ECO:0000313" key="15">
    <source>
        <dbReference type="EMBL" id="CEK86171.1"/>
    </source>
</evidence>
<evidence type="ECO:0000256" key="8">
    <source>
        <dbReference type="ARBA" id="ARBA00023054"/>
    </source>
</evidence>
<evidence type="ECO:0000259" key="14">
    <source>
        <dbReference type="SMART" id="SM00968"/>
    </source>
</evidence>
<dbReference type="FunFam" id="3.40.50.300:FF:000585">
    <property type="entry name" value="Structural maintenance of chromosomes 4"/>
    <property type="match status" value="1"/>
</dbReference>
<keyword evidence="5" id="KW-0547">Nucleotide-binding</keyword>
<keyword evidence="13" id="KW-0732">Signal</keyword>
<dbReference type="GO" id="GO:0051301">
    <property type="term" value="P:cell division"/>
    <property type="evidence" value="ECO:0007669"/>
    <property type="project" value="UniProtKB-KW"/>
</dbReference>
<evidence type="ECO:0000256" key="11">
    <source>
        <dbReference type="ARBA" id="ARBA00023306"/>
    </source>
</evidence>
<keyword evidence="11" id="KW-0131">Cell cycle</keyword>
<evidence type="ECO:0000256" key="9">
    <source>
        <dbReference type="ARBA" id="ARBA00023067"/>
    </source>
</evidence>
<evidence type="ECO:0000256" key="6">
    <source>
        <dbReference type="ARBA" id="ARBA00022776"/>
    </source>
</evidence>
<dbReference type="SUPFAM" id="SSF52540">
    <property type="entry name" value="P-loop containing nucleoside triphosphate hydrolases"/>
    <property type="match status" value="2"/>
</dbReference>
<dbReference type="SUPFAM" id="SSF75553">
    <property type="entry name" value="Smc hinge domain"/>
    <property type="match status" value="1"/>
</dbReference>
<evidence type="ECO:0000256" key="13">
    <source>
        <dbReference type="SAM" id="SignalP"/>
    </source>
</evidence>
<sequence>FDNKRNHQYFSAKVLQIICILVNAMEVDETPEQDTGRAAAPSTPLVFNIADYGPVDVPDAIQTVAACASNGPRLMITQIVNENFKSYVGVQKLGPFHRNFTAIIGPNGSGKSNVIDSMLFVFGYRANKIRSKKISILIHNSEKHQNLDSCSVAVHFQKIIDTGDGDEDYTVIPNSQFVVSRVAFRDNSSSYYLDGKKLMYKEVSQVLRGSGIDLDHNRFLILQGEVEQIAMMKPKALTEHEEGMLEFLEDIIGSNRFTQPIELLSKRVDSLNDLRSEKLNRVKAVEKEMESLEGPKNEAVEYLNLENALVKLKNKLYQKYILECTDNETKALVEYNKIKEALQTFTDKLNNIKESKLTKTDEYSKVKKEYEKLLKACETSKERFSEMESQDAKCNEDIKLNKAKVKKLEKLLESETSKIDELRLVPEQAEQACIDLKKKLNNLEKTKTKEEENEKAVMDSLKDETQELQTEKEVKETKLLEQQEELNDRKSKLQVAESELEIYTSRQQAESKKLEDIKKSLTNLDDLLEKRLNTINNLEKEVPKLETSMIEASKGLEQVLREEAECQEKRNKLRSKVEELKSSMAATKSQNRVLESLMAEKQKGTLPGIYGRLGDLGAIENQYDVAISTACGSLDHIVVDTIDTGKKCIEFLKKNNIGQGNFILLEKMEVWREETKKKIIAPENVPRLFDLVRVKDEIIATCFYFALRNTLVAKDIDQATRIAYGKTRYRVVTLKGEMIEVSGAMSGGGNSVCRGKMGTSVVSDVDPKEFTNMENILEKCSKEAENLGHKKFKLEDTTRQHEKDLSIMKHDLNKFNMELKGLREQIAALKHQQKEQENVLKSVVVDQTKLNSLQDHVDICRKEYEQIAETAKKLEKEVKSLHDQIIEIGGAKLSAVQSRLKVIINDIDKVTGQITKNNVGVKASERNLKRAQEKVVSVTEELEDAKKLVASLSQGLKDMEGEATNLLNLYGKCQEDVHEKEKILEEMRRDIEEVEEQETELAKEGVVIKYEAEKYDGIVKENRSKLKHWKKELSILKLTPVTRDEQELELVLPTLDAQELLSLSKQEVQIEITVQEEKLAQMKPNMAAISEYRSKEETYLQRVGELDQITSFRDEQRRYHDSLRKQRLEEFMAGFQVITNKLKEMYQMITLGGDAELELVDSLDPFSEGIVFSVRPPKKSWKNISNLSGGEKTLSSLALVFALHHYKPTPFYVMDEIDAALDFKNVSIVANYIKERTKNAQFIIISLRNNMFELADRLVGIYKTYDSTKSVTLNPWKLSEDFAEQVKQVHNINIHDVC</sequence>
<dbReference type="InterPro" id="IPR036277">
    <property type="entry name" value="SMC_hinge_sf"/>
</dbReference>
<dbReference type="GO" id="GO:0007076">
    <property type="term" value="P:mitotic chromosome condensation"/>
    <property type="evidence" value="ECO:0007669"/>
    <property type="project" value="TreeGrafter"/>
</dbReference>
<dbReference type="FunFam" id="3.40.50.300:FF:000481">
    <property type="entry name" value="Structural maintenance of chromosomes 4"/>
    <property type="match status" value="1"/>
</dbReference>
<feature type="non-terminal residue" evidence="15">
    <location>
        <position position="1"/>
    </location>
</feature>
<evidence type="ECO:0000256" key="2">
    <source>
        <dbReference type="ARBA" id="ARBA00006005"/>
    </source>
</evidence>
<protein>
    <recommendedName>
        <fullName evidence="3">Structural maintenance of chromosomes protein 4</fullName>
    </recommendedName>
</protein>
<dbReference type="Gene3D" id="3.40.50.300">
    <property type="entry name" value="P-loop containing nucleotide triphosphate hydrolases"/>
    <property type="match status" value="2"/>
</dbReference>
<dbReference type="PANTHER" id="PTHR18937">
    <property type="entry name" value="STRUCTURAL MAINTENANCE OF CHROMOSOMES SMC FAMILY MEMBER"/>
    <property type="match status" value="1"/>
</dbReference>
<evidence type="ECO:0000256" key="7">
    <source>
        <dbReference type="ARBA" id="ARBA00022840"/>
    </source>
</evidence>
<dbReference type="GO" id="GO:0000796">
    <property type="term" value="C:condensin complex"/>
    <property type="evidence" value="ECO:0007669"/>
    <property type="project" value="TreeGrafter"/>
</dbReference>
<keyword evidence="6" id="KW-0498">Mitosis</keyword>
<keyword evidence="10" id="KW-0539">Nucleus</keyword>
<keyword evidence="9" id="KW-0226">DNA condensation</keyword>
<feature type="domain" description="SMC hinge" evidence="14">
    <location>
        <begin position="607"/>
        <end position="723"/>
    </location>
</feature>
<evidence type="ECO:0000256" key="5">
    <source>
        <dbReference type="ARBA" id="ARBA00022741"/>
    </source>
</evidence>
<keyword evidence="4" id="KW-0132">Cell division</keyword>
<dbReference type="InterPro" id="IPR024704">
    <property type="entry name" value="SMC"/>
</dbReference>
<accession>A0A0B7B1I5</accession>
<dbReference type="Pfam" id="PF06470">
    <property type="entry name" value="SMC_hinge"/>
    <property type="match status" value="1"/>
</dbReference>
<evidence type="ECO:0000256" key="1">
    <source>
        <dbReference type="ARBA" id="ARBA00004123"/>
    </source>
</evidence>
<dbReference type="GO" id="GO:0005524">
    <property type="term" value="F:ATP binding"/>
    <property type="evidence" value="ECO:0007669"/>
    <property type="project" value="UniProtKB-KW"/>
</dbReference>
<feature type="signal peptide" evidence="13">
    <location>
        <begin position="1"/>
        <end position="24"/>
    </location>
</feature>
<dbReference type="InterPro" id="IPR027417">
    <property type="entry name" value="P-loop_NTPase"/>
</dbReference>
<feature type="chain" id="PRO_5002127955" description="Structural maintenance of chromosomes protein 4" evidence="13">
    <location>
        <begin position="25"/>
        <end position="1298"/>
    </location>
</feature>
<comment type="subcellular location">
    <subcellularLocation>
        <location evidence="1">Nucleus</location>
    </subcellularLocation>
</comment>
<dbReference type="Gene3D" id="3.30.70.1620">
    <property type="match status" value="1"/>
</dbReference>
<dbReference type="EMBL" id="HACG01039306">
    <property type="protein sequence ID" value="CEK86171.1"/>
    <property type="molecule type" value="Transcribed_RNA"/>
</dbReference>